<protein>
    <recommendedName>
        <fullName evidence="8">DUF659 domain-containing protein</fullName>
    </recommendedName>
</protein>
<keyword evidence="5" id="KW-0539">Nucleus</keyword>
<dbReference type="GO" id="GO:0008270">
    <property type="term" value="F:zinc ion binding"/>
    <property type="evidence" value="ECO:0007669"/>
    <property type="project" value="UniProtKB-KW"/>
</dbReference>
<evidence type="ECO:0000313" key="6">
    <source>
        <dbReference type="EMBL" id="KAF2862552.1"/>
    </source>
</evidence>
<evidence type="ECO:0000256" key="2">
    <source>
        <dbReference type="ARBA" id="ARBA00022723"/>
    </source>
</evidence>
<accession>A0A6A7C5M8</accession>
<evidence type="ECO:0000256" key="1">
    <source>
        <dbReference type="ARBA" id="ARBA00004123"/>
    </source>
</evidence>
<keyword evidence="7" id="KW-1185">Reference proteome</keyword>
<evidence type="ECO:0000256" key="5">
    <source>
        <dbReference type="ARBA" id="ARBA00023242"/>
    </source>
</evidence>
<dbReference type="InterPro" id="IPR052035">
    <property type="entry name" value="ZnF_BED_domain_contain"/>
</dbReference>
<keyword evidence="4" id="KW-0862">Zinc</keyword>
<dbReference type="EMBL" id="MU005965">
    <property type="protein sequence ID" value="KAF2862552.1"/>
    <property type="molecule type" value="Genomic_DNA"/>
</dbReference>
<dbReference type="GO" id="GO:0005634">
    <property type="term" value="C:nucleus"/>
    <property type="evidence" value="ECO:0007669"/>
    <property type="project" value="UniProtKB-SubCell"/>
</dbReference>
<proteinExistence type="predicted"/>
<dbReference type="OrthoDB" id="4837779at2759"/>
<evidence type="ECO:0008006" key="8">
    <source>
        <dbReference type="Google" id="ProtNLM"/>
    </source>
</evidence>
<dbReference type="PANTHER" id="PTHR46481:SF10">
    <property type="entry name" value="ZINC FINGER BED DOMAIN-CONTAINING PROTEIN 39"/>
    <property type="match status" value="1"/>
</dbReference>
<comment type="subcellular location">
    <subcellularLocation>
        <location evidence="1">Nucleus</location>
    </subcellularLocation>
</comment>
<dbReference type="InterPro" id="IPR012337">
    <property type="entry name" value="RNaseH-like_sf"/>
</dbReference>
<dbReference type="SUPFAM" id="SSF53098">
    <property type="entry name" value="Ribonuclease H-like"/>
    <property type="match status" value="1"/>
</dbReference>
<evidence type="ECO:0000256" key="3">
    <source>
        <dbReference type="ARBA" id="ARBA00022771"/>
    </source>
</evidence>
<evidence type="ECO:0000256" key="4">
    <source>
        <dbReference type="ARBA" id="ARBA00022833"/>
    </source>
</evidence>
<reference evidence="6" key="1">
    <citation type="journal article" date="2020" name="Stud. Mycol.">
        <title>101 Dothideomycetes genomes: a test case for predicting lifestyles and emergence of pathogens.</title>
        <authorList>
            <person name="Haridas S."/>
            <person name="Albert R."/>
            <person name="Binder M."/>
            <person name="Bloem J."/>
            <person name="Labutti K."/>
            <person name="Salamov A."/>
            <person name="Andreopoulos B."/>
            <person name="Baker S."/>
            <person name="Barry K."/>
            <person name="Bills G."/>
            <person name="Bluhm B."/>
            <person name="Cannon C."/>
            <person name="Castanera R."/>
            <person name="Culley D."/>
            <person name="Daum C."/>
            <person name="Ezra D."/>
            <person name="Gonzalez J."/>
            <person name="Henrissat B."/>
            <person name="Kuo A."/>
            <person name="Liang C."/>
            <person name="Lipzen A."/>
            <person name="Lutzoni F."/>
            <person name="Magnuson J."/>
            <person name="Mondo S."/>
            <person name="Nolan M."/>
            <person name="Ohm R."/>
            <person name="Pangilinan J."/>
            <person name="Park H.-J."/>
            <person name="Ramirez L."/>
            <person name="Alfaro M."/>
            <person name="Sun H."/>
            <person name="Tritt A."/>
            <person name="Yoshinaga Y."/>
            <person name="Zwiers L.-H."/>
            <person name="Turgeon B."/>
            <person name="Goodwin S."/>
            <person name="Spatafora J."/>
            <person name="Crous P."/>
            <person name="Grigoriev I."/>
        </authorList>
    </citation>
    <scope>NUCLEOTIDE SEQUENCE</scope>
    <source>
        <strain evidence="6">CBS 480.64</strain>
    </source>
</reference>
<sequence>MFTITTYWARTDWDLTELTLAVEEVPGPQYGENMAPIVVEVLDSPNVNDRVISMTTDNATNNDTTCTGLIKKIPFARSQHLPCIGHIFNIAVQAGLKAGQLNG</sequence>
<organism evidence="6 7">
    <name type="scientific">Piedraia hortae CBS 480.64</name>
    <dbReference type="NCBI Taxonomy" id="1314780"/>
    <lineage>
        <taxon>Eukaryota</taxon>
        <taxon>Fungi</taxon>
        <taxon>Dikarya</taxon>
        <taxon>Ascomycota</taxon>
        <taxon>Pezizomycotina</taxon>
        <taxon>Dothideomycetes</taxon>
        <taxon>Dothideomycetidae</taxon>
        <taxon>Capnodiales</taxon>
        <taxon>Piedraiaceae</taxon>
        <taxon>Piedraia</taxon>
    </lineage>
</organism>
<keyword evidence="3" id="KW-0863">Zinc-finger</keyword>
<dbReference type="PANTHER" id="PTHR46481">
    <property type="entry name" value="ZINC FINGER BED DOMAIN-CONTAINING PROTEIN 4"/>
    <property type="match status" value="1"/>
</dbReference>
<keyword evidence="2" id="KW-0479">Metal-binding</keyword>
<evidence type="ECO:0000313" key="7">
    <source>
        <dbReference type="Proteomes" id="UP000799421"/>
    </source>
</evidence>
<dbReference type="Proteomes" id="UP000799421">
    <property type="component" value="Unassembled WGS sequence"/>
</dbReference>
<name>A0A6A7C5M8_9PEZI</name>
<gene>
    <name evidence="6" type="ORF">K470DRAFT_268885</name>
</gene>
<dbReference type="AlphaFoldDB" id="A0A6A7C5M8"/>